<evidence type="ECO:0000256" key="5">
    <source>
        <dbReference type="ARBA" id="ARBA00022989"/>
    </source>
</evidence>
<feature type="transmembrane region" description="Helical" evidence="7">
    <location>
        <begin position="263"/>
        <end position="286"/>
    </location>
</feature>
<evidence type="ECO:0000256" key="3">
    <source>
        <dbReference type="ARBA" id="ARBA00009458"/>
    </source>
</evidence>
<reference evidence="8" key="2">
    <citation type="journal article" date="2012" name="Nat. Commun.">
        <title>The genome of Prunus mume.</title>
        <authorList>
            <person name="Zhang Q."/>
            <person name="Chen W."/>
            <person name="Sun L."/>
            <person name="Zhao F."/>
            <person name="Huang B."/>
            <person name="Yang W."/>
            <person name="Tao Y."/>
            <person name="Wang J."/>
            <person name="Yuan Z."/>
            <person name="Fan G."/>
            <person name="Xing Z."/>
            <person name="Han C."/>
            <person name="Pan H."/>
            <person name="Zhong X."/>
            <person name="Shi W."/>
            <person name="Liang X."/>
            <person name="Du D."/>
            <person name="Sun F."/>
            <person name="Xu Z."/>
            <person name="Hao R."/>
            <person name="Lv T."/>
            <person name="Lv Y."/>
            <person name="Zheng Z."/>
            <person name="Sun M."/>
            <person name="Luo L."/>
            <person name="Cai M."/>
            <person name="Gao Y."/>
            <person name="Wang J."/>
            <person name="Yin Y."/>
            <person name="Xu X."/>
            <person name="Cheng T."/>
            <person name="Wang J."/>
        </authorList>
    </citation>
    <scope>NUCLEOTIDE SEQUENCE [LARGE SCALE GENOMIC DNA]</scope>
</reference>
<proteinExistence type="inferred from homology"/>
<feature type="transmembrane region" description="Helical" evidence="7">
    <location>
        <begin position="628"/>
        <end position="647"/>
    </location>
</feature>
<gene>
    <name evidence="9" type="primary">LOC103325058</name>
    <name evidence="10" type="synonym">LOC103330856</name>
</gene>
<feature type="transmembrane region" description="Helical" evidence="7">
    <location>
        <begin position="581"/>
        <end position="602"/>
    </location>
</feature>
<sequence length="670" mass="74628">MKSAMLWQNMHQHSNKLKGIMGMTIGRYITSPISLTSFYVKPYIYKPQFQLASQPFSQIHIVASSLKHQRSQHILVARSMDKLELVEGKVDWKGRSAVKYKHGGMRTAVLILATFGFENMATFALAVNLVTYFNGVMHFELADAANQLTNYMGTGYILSIIVAILADTFFGRFKTLLTSGCFEFVGLALLTVQAHYPKLRPPLCNVFDPTAMCEKVGGGNAALLFIALYILAAGAAGIKATLPSHGADQFDEKDPREARQMSSFFNLLLLAVCLGGAVSLTLIVWIQDNRGWDWGFGFSTIAMFLGVVIFFAGLPLYRIQPIKGTSAIVEIIQVYVAAIRNRNLSLPEDPADLYEINKDKEAALEEEFLPHRSIFRFLDKAAIQPSTTGQVDEQQPPNPWKLCRVTQVENAKIILGMVPIFGCTIIMTLCLAQLQTFSIQQGLTMDTSITKSFKIPPASLSIIPVLFLIIIIPVYDRIFVPIASKITGIPSGITHLQRVGVGLILSCVSMAVAGIMEVKRKDVARDHNMLLARPVLQPLPISTFWLSFQYFIFGIADLFTYVGLLEFFYSEAPMGLKSISTCFLWSSMALGYFFSTILVKIVNGATKDVTRSGGWLAGNNINLNHLNLFYWLLSFMSLINFIVYVFVAKRYKYRPGSPILLSKQNKKIEE</sequence>
<reference evidence="8" key="1">
    <citation type="journal article" date="1997" name="Nucleic Acids Res.">
        <title>tRNAscan-SE: a program for improved detection of transfer RNA genes in genomic sequence.</title>
        <authorList>
            <person name="Lowe T.M."/>
            <person name="Eddy S.R."/>
        </authorList>
    </citation>
    <scope>NUCLEOTIDE SEQUENCE [LARGE SCALE GENOMIC DNA]</scope>
</reference>
<evidence type="ECO:0000256" key="4">
    <source>
        <dbReference type="ARBA" id="ARBA00022692"/>
    </source>
</evidence>
<dbReference type="Proteomes" id="UP000694861">
    <property type="component" value="Linkage group LG5"/>
</dbReference>
<keyword evidence="5 7" id="KW-1133">Transmembrane helix</keyword>
<dbReference type="InterPro" id="IPR000109">
    <property type="entry name" value="POT_fam"/>
</dbReference>
<dbReference type="RefSeq" id="XP_008225414.1">
    <property type="nucleotide sequence ID" value="XM_008227192.1"/>
</dbReference>
<evidence type="ECO:0000256" key="2">
    <source>
        <dbReference type="ARBA" id="ARBA00005982"/>
    </source>
</evidence>
<reference evidence="9 10" key="3">
    <citation type="submission" date="2025-05" db="UniProtKB">
        <authorList>
            <consortium name="RefSeq"/>
        </authorList>
    </citation>
    <scope>IDENTIFICATION</scope>
</reference>
<organism evidence="8 9">
    <name type="scientific">Prunus mume</name>
    <name type="common">Japanese apricot</name>
    <name type="synonym">Armeniaca mume</name>
    <dbReference type="NCBI Taxonomy" id="102107"/>
    <lineage>
        <taxon>Eukaryota</taxon>
        <taxon>Viridiplantae</taxon>
        <taxon>Streptophyta</taxon>
        <taxon>Embryophyta</taxon>
        <taxon>Tracheophyta</taxon>
        <taxon>Spermatophyta</taxon>
        <taxon>Magnoliopsida</taxon>
        <taxon>eudicotyledons</taxon>
        <taxon>Gunneridae</taxon>
        <taxon>Pentapetalae</taxon>
        <taxon>rosids</taxon>
        <taxon>fabids</taxon>
        <taxon>Rosales</taxon>
        <taxon>Rosaceae</taxon>
        <taxon>Amygdaloideae</taxon>
        <taxon>Amygdaleae</taxon>
        <taxon>Prunus</taxon>
    </lineage>
</organism>
<comment type="subcellular location">
    <subcellularLocation>
        <location evidence="1">Membrane</location>
        <topology evidence="1">Multi-pass membrane protein</topology>
    </subcellularLocation>
</comment>
<feature type="transmembrane region" description="Helical" evidence="7">
    <location>
        <begin position="455"/>
        <end position="475"/>
    </location>
</feature>
<dbReference type="GeneID" id="103330856"/>
<evidence type="ECO:0000313" key="10">
    <source>
        <dbReference type="RefSeq" id="XP_008231692.1"/>
    </source>
</evidence>
<keyword evidence="4 7" id="KW-0812">Transmembrane</keyword>
<evidence type="ECO:0000313" key="9">
    <source>
        <dbReference type="RefSeq" id="XP_008225414.1"/>
    </source>
</evidence>
<keyword evidence="8" id="KW-1185">Reference proteome</keyword>
<dbReference type="RefSeq" id="XP_008231692.1">
    <property type="nucleotide sequence ID" value="XM_008233470.2"/>
</dbReference>
<feature type="transmembrane region" description="Helical" evidence="7">
    <location>
        <begin position="548"/>
        <end position="569"/>
    </location>
</feature>
<dbReference type="GeneID" id="103325058"/>
<protein>
    <submittedName>
        <fullName evidence="9 10">Protein NRT1/ PTR FAMILY 4.5-like</fullName>
    </submittedName>
</protein>
<dbReference type="SUPFAM" id="SSF103473">
    <property type="entry name" value="MFS general substrate transporter"/>
    <property type="match status" value="1"/>
</dbReference>
<feature type="transmembrane region" description="Helical" evidence="7">
    <location>
        <begin position="109"/>
        <end position="133"/>
    </location>
</feature>
<comment type="similarity">
    <text evidence="3">Belongs to the Bcl-2 family.</text>
</comment>
<feature type="transmembrane region" description="Helical" evidence="7">
    <location>
        <begin position="153"/>
        <end position="170"/>
    </location>
</feature>
<evidence type="ECO:0000256" key="1">
    <source>
        <dbReference type="ARBA" id="ARBA00004141"/>
    </source>
</evidence>
<feature type="transmembrane region" description="Helical" evidence="7">
    <location>
        <begin position="216"/>
        <end position="242"/>
    </location>
</feature>
<dbReference type="InterPro" id="IPR020726">
    <property type="entry name" value="Bcl2_BH2_motif_CS"/>
</dbReference>
<feature type="transmembrane region" description="Helical" evidence="7">
    <location>
        <begin position="177"/>
        <end position="196"/>
    </location>
</feature>
<dbReference type="InterPro" id="IPR036259">
    <property type="entry name" value="MFS_trans_sf"/>
</dbReference>
<accession>A0ABM0NIS9</accession>
<feature type="transmembrane region" description="Helical" evidence="7">
    <location>
        <begin position="496"/>
        <end position="516"/>
    </location>
</feature>
<evidence type="ECO:0000313" key="8">
    <source>
        <dbReference type="Proteomes" id="UP000694861"/>
    </source>
</evidence>
<name>A0ABM0NIS9_PRUMU</name>
<comment type="similarity">
    <text evidence="2">Belongs to the major facilitator superfamily. Proton-dependent oligopeptide transporter (POT/PTR) (TC 2.A.17) family.</text>
</comment>
<dbReference type="PANTHER" id="PTHR11654">
    <property type="entry name" value="OLIGOPEPTIDE TRANSPORTER-RELATED"/>
    <property type="match status" value="1"/>
</dbReference>
<dbReference type="Proteomes" id="UP000694861">
    <property type="component" value="Linkage group LG3"/>
</dbReference>
<keyword evidence="6 7" id="KW-0472">Membrane</keyword>
<dbReference type="Pfam" id="PF00854">
    <property type="entry name" value="PTR2"/>
    <property type="match status" value="1"/>
</dbReference>
<feature type="transmembrane region" description="Helical" evidence="7">
    <location>
        <begin position="298"/>
        <end position="317"/>
    </location>
</feature>
<evidence type="ECO:0000256" key="7">
    <source>
        <dbReference type="SAM" id="Phobius"/>
    </source>
</evidence>
<evidence type="ECO:0000256" key="6">
    <source>
        <dbReference type="ARBA" id="ARBA00023136"/>
    </source>
</evidence>
<dbReference type="PROSITE" id="PS01258">
    <property type="entry name" value="BH2"/>
    <property type="match status" value="1"/>
</dbReference>
<feature type="transmembrane region" description="Helical" evidence="7">
    <location>
        <begin position="413"/>
        <end position="435"/>
    </location>
</feature>
<dbReference type="Gene3D" id="1.20.1250.20">
    <property type="entry name" value="MFS general substrate transporter like domains"/>
    <property type="match status" value="1"/>
</dbReference>